<dbReference type="EMBL" id="JAVAMP010000001">
    <property type="protein sequence ID" value="MDP5272678.1"/>
    <property type="molecule type" value="Genomic_DNA"/>
</dbReference>
<dbReference type="Proteomes" id="UP001231941">
    <property type="component" value="Unassembled WGS sequence"/>
</dbReference>
<evidence type="ECO:0008006" key="3">
    <source>
        <dbReference type="Google" id="ProtNLM"/>
    </source>
</evidence>
<organism evidence="1 2">
    <name type="scientific">Chengkuizengella axinellae</name>
    <dbReference type="NCBI Taxonomy" id="3064388"/>
    <lineage>
        <taxon>Bacteria</taxon>
        <taxon>Bacillati</taxon>
        <taxon>Bacillota</taxon>
        <taxon>Bacilli</taxon>
        <taxon>Bacillales</taxon>
        <taxon>Paenibacillaceae</taxon>
        <taxon>Chengkuizengella</taxon>
    </lineage>
</organism>
<comment type="caution">
    <text evidence="1">The sequence shown here is derived from an EMBL/GenBank/DDBJ whole genome shotgun (WGS) entry which is preliminary data.</text>
</comment>
<protein>
    <recommendedName>
        <fullName evidence="3">Lantibiotic biosynthesis protein</fullName>
    </recommendedName>
</protein>
<accession>A0ABT9ITK9</accession>
<reference evidence="1 2" key="1">
    <citation type="submission" date="2023-08" db="EMBL/GenBank/DDBJ databases">
        <authorList>
            <person name="Park J.-S."/>
        </authorList>
    </citation>
    <scope>NUCLEOTIDE SEQUENCE [LARGE SCALE GENOMIC DNA]</scope>
    <source>
        <strain evidence="1 2">2205SS18-9</strain>
    </source>
</reference>
<name>A0ABT9ITK9_9BACL</name>
<proteinExistence type="predicted"/>
<dbReference type="RefSeq" id="WP_305989988.1">
    <property type="nucleotide sequence ID" value="NZ_JAVAMP010000001.1"/>
</dbReference>
<gene>
    <name evidence="1" type="ORF">Q5Y73_01025</name>
</gene>
<evidence type="ECO:0000313" key="1">
    <source>
        <dbReference type="EMBL" id="MDP5272678.1"/>
    </source>
</evidence>
<evidence type="ECO:0000313" key="2">
    <source>
        <dbReference type="Proteomes" id="UP001231941"/>
    </source>
</evidence>
<keyword evidence="2" id="KW-1185">Reference proteome</keyword>
<sequence>MNFYEVTCYVNEENPNHPVFKTLKNIAQNEQSSTLIKGWQHGYHVKIIGFLDGEKVDKYFKLLSSILENEPTYIYSTESFKKKYKKISEITNHVQANEEIYQNKVIIKQITDCYHFENMKQLQLYVFTHQIFDSFYIDNYWKENDILTIVHDIYLFVKLLPDKVISERDLLYSNGYTSHLSHYIGFLNSLKQNDRKRIQQMFKKRVTDDIRQLKDGTQKGNVELVSKLFEVYQFVSKYVDDGMINFHSPHSSKQFNSKVNQSSIRHASIFEDEELKEAVLRDKVLCTNKWILNVLYEKLVLLNIKPIEKFYMNYLISLMRYEEKLLEVN</sequence>